<dbReference type="InterPro" id="IPR050326">
    <property type="entry name" value="NAD_dep_DNA_ligaseB"/>
</dbReference>
<dbReference type="SUPFAM" id="SSF56091">
    <property type="entry name" value="DNA ligase/mRNA capping enzyme, catalytic domain"/>
    <property type="match status" value="1"/>
</dbReference>
<evidence type="ECO:0000256" key="3">
    <source>
        <dbReference type="ARBA" id="ARBA00022705"/>
    </source>
</evidence>
<keyword evidence="5" id="KW-0234">DNA repair</keyword>
<dbReference type="AlphaFoldDB" id="S4W892"/>
<dbReference type="GO" id="GO:0006260">
    <property type="term" value="P:DNA replication"/>
    <property type="evidence" value="ECO:0007669"/>
    <property type="project" value="UniProtKB-KW"/>
</dbReference>
<reference evidence="8" key="1">
    <citation type="submission" date="2012-08" db="EMBL/GenBank/DDBJ databases">
        <authorList>
            <person name="Sun R."/>
            <person name="Kittichotirat W."/>
            <person name="Wang J."/>
            <person name="Jan M."/>
            <person name="Asikainen S."/>
            <person name="Bumgarner R.E."/>
            <person name="Chen C."/>
        </authorList>
    </citation>
    <scope>NUCLEOTIDE SEQUENCE</scope>
    <source>
        <strain evidence="8">I23C</strain>
    </source>
</reference>
<dbReference type="SUPFAM" id="SSF50249">
    <property type="entry name" value="Nucleic acid-binding proteins"/>
    <property type="match status" value="1"/>
</dbReference>
<dbReference type="InterPro" id="IPR012310">
    <property type="entry name" value="DNA_ligase_ATP-dep_cent"/>
</dbReference>
<evidence type="ECO:0000256" key="1">
    <source>
        <dbReference type="ARBA" id="ARBA00001968"/>
    </source>
</evidence>
<evidence type="ECO:0000256" key="2">
    <source>
        <dbReference type="ARBA" id="ARBA00022598"/>
    </source>
</evidence>
<keyword evidence="2 8" id="KW-0436">Ligase</keyword>
<dbReference type="Gene3D" id="3.30.1490.70">
    <property type="match status" value="1"/>
</dbReference>
<dbReference type="GO" id="GO:0006310">
    <property type="term" value="P:DNA recombination"/>
    <property type="evidence" value="ECO:0007669"/>
    <property type="project" value="InterPro"/>
</dbReference>
<dbReference type="PANTHER" id="PTHR47810">
    <property type="entry name" value="DNA LIGASE"/>
    <property type="match status" value="1"/>
</dbReference>
<dbReference type="CDD" id="cd07896">
    <property type="entry name" value="Adenylation_kDNA_ligase_like"/>
    <property type="match status" value="1"/>
</dbReference>
<dbReference type="GO" id="GO:0003910">
    <property type="term" value="F:DNA ligase (ATP) activity"/>
    <property type="evidence" value="ECO:0007669"/>
    <property type="project" value="UniProtKB-EC"/>
</dbReference>
<dbReference type="SMR" id="S4W892"/>
<keyword evidence="3" id="KW-0235">DNA replication</keyword>
<dbReference type="PROSITE" id="PS00333">
    <property type="entry name" value="DNA_LIGASE_A2"/>
    <property type="match status" value="1"/>
</dbReference>
<gene>
    <name evidence="8" type="ORF">I23Cspa_0049</name>
</gene>
<proteinExistence type="predicted"/>
<dbReference type="NCBIfam" id="NF006592">
    <property type="entry name" value="PRK09125.1"/>
    <property type="match status" value="1"/>
</dbReference>
<dbReference type="Gene3D" id="3.30.470.30">
    <property type="entry name" value="DNA ligase/mRNA capping enzyme"/>
    <property type="match status" value="1"/>
</dbReference>
<dbReference type="GO" id="GO:0005524">
    <property type="term" value="F:ATP binding"/>
    <property type="evidence" value="ECO:0007669"/>
    <property type="project" value="InterPro"/>
</dbReference>
<dbReference type="PROSITE" id="PS50160">
    <property type="entry name" value="DNA_LIGASE_A3"/>
    <property type="match status" value="1"/>
</dbReference>
<dbReference type="InterPro" id="IPR012340">
    <property type="entry name" value="NA-bd_OB-fold"/>
</dbReference>
<dbReference type="Pfam" id="PF01068">
    <property type="entry name" value="DNA_ligase_A_M"/>
    <property type="match status" value="1"/>
</dbReference>
<dbReference type="CDD" id="cd08041">
    <property type="entry name" value="OBF_kDNA_ligase_like"/>
    <property type="match status" value="1"/>
</dbReference>
<name>S4W892_AGGAC</name>
<sequence>MRHFKLLLTLYFFSLFCYAEKPDLMLLESYKNQNVTGWVMSEKLDGVRGYWDGKQMFTRGGVQLSPPTYFLEKFPPFAIDGELFSQRDQFADISSIVRAYQDKGWNKLKLYVFDVPDAEGDLFARLAQLKTYLAQNPSDYIEIIEQIPIESPQHIQQFLQQVEQLKGEGIVIRNPNAPYERKRSSQILKLKTALDEECTVVAHHKGKGQFESVMGSLTCENHRGQFKIGSGFKLDDRINPPPIGAVITYKYRGLTNKGNPDLQPFGGQPSKYRYPKSARKIIHKSLR</sequence>
<evidence type="ECO:0000256" key="6">
    <source>
        <dbReference type="ARBA" id="ARBA00034003"/>
    </source>
</evidence>
<dbReference type="Gene3D" id="2.40.50.140">
    <property type="entry name" value="Nucleic acid-binding proteins"/>
    <property type="match status" value="1"/>
</dbReference>
<dbReference type="PANTHER" id="PTHR47810:SF1">
    <property type="entry name" value="DNA LIGASE B"/>
    <property type="match status" value="1"/>
</dbReference>
<feature type="domain" description="ATP-dependent DNA ligase family profile" evidence="7">
    <location>
        <begin position="110"/>
        <end position="191"/>
    </location>
</feature>
<organism evidence="8">
    <name type="scientific">Aggregatibacter actinomycetemcomitans</name>
    <name type="common">Actinobacillus actinomycetemcomitans</name>
    <name type="synonym">Haemophilus actinomycetemcomitans</name>
    <dbReference type="NCBI Taxonomy" id="714"/>
    <lineage>
        <taxon>Bacteria</taxon>
        <taxon>Pseudomonadati</taxon>
        <taxon>Pseudomonadota</taxon>
        <taxon>Gammaproteobacteria</taxon>
        <taxon>Pasteurellales</taxon>
        <taxon>Pasteurellaceae</taxon>
        <taxon>Aggregatibacter</taxon>
    </lineage>
</organism>
<dbReference type="InterPro" id="IPR029319">
    <property type="entry name" value="DNA_ligase_OB"/>
</dbReference>
<dbReference type="EMBL" id="JX470548">
    <property type="protein sequence ID" value="AGO88214.1"/>
    <property type="molecule type" value="Genomic_DNA"/>
</dbReference>
<dbReference type="Pfam" id="PF14743">
    <property type="entry name" value="DNA_ligase_OB_2"/>
    <property type="match status" value="1"/>
</dbReference>
<evidence type="ECO:0000256" key="5">
    <source>
        <dbReference type="ARBA" id="ARBA00023204"/>
    </source>
</evidence>
<dbReference type="InterPro" id="IPR016059">
    <property type="entry name" value="DNA_ligase_ATP-dep_CS"/>
</dbReference>
<evidence type="ECO:0000256" key="4">
    <source>
        <dbReference type="ARBA" id="ARBA00022763"/>
    </source>
</evidence>
<protein>
    <submittedName>
        <fullName evidence="8">DNA ligase</fullName>
    </submittedName>
</protein>
<accession>S4W892</accession>
<keyword evidence="4" id="KW-0227">DNA damage</keyword>
<dbReference type="GO" id="GO:0006281">
    <property type="term" value="P:DNA repair"/>
    <property type="evidence" value="ECO:0007669"/>
    <property type="project" value="UniProtKB-KW"/>
</dbReference>
<evidence type="ECO:0000259" key="7">
    <source>
        <dbReference type="PROSITE" id="PS50160"/>
    </source>
</evidence>
<comment type="catalytic activity">
    <reaction evidence="6">
        <text>ATP + (deoxyribonucleotide)n-3'-hydroxyl + 5'-phospho-(deoxyribonucleotide)m = (deoxyribonucleotide)n+m + AMP + diphosphate.</text>
        <dbReference type="EC" id="6.5.1.1"/>
    </reaction>
</comment>
<evidence type="ECO:0000313" key="8">
    <source>
        <dbReference type="EMBL" id="AGO88214.1"/>
    </source>
</evidence>
<comment type="cofactor">
    <cofactor evidence="1">
        <name>a divalent metal cation</name>
        <dbReference type="ChEBI" id="CHEBI:60240"/>
    </cofactor>
</comment>